<dbReference type="Proteomes" id="UP000664859">
    <property type="component" value="Unassembled WGS sequence"/>
</dbReference>
<gene>
    <name evidence="6" type="ORF">JKP88DRAFT_330034</name>
</gene>
<organism evidence="6 7">
    <name type="scientific">Tribonema minus</name>
    <dbReference type="NCBI Taxonomy" id="303371"/>
    <lineage>
        <taxon>Eukaryota</taxon>
        <taxon>Sar</taxon>
        <taxon>Stramenopiles</taxon>
        <taxon>Ochrophyta</taxon>
        <taxon>PX clade</taxon>
        <taxon>Xanthophyceae</taxon>
        <taxon>Tribonematales</taxon>
        <taxon>Tribonemataceae</taxon>
        <taxon>Tribonema</taxon>
    </lineage>
</organism>
<evidence type="ECO:0000313" key="6">
    <source>
        <dbReference type="EMBL" id="KAG5178271.1"/>
    </source>
</evidence>
<dbReference type="InterPro" id="IPR050754">
    <property type="entry name" value="FKBP4/5/8-like"/>
</dbReference>
<evidence type="ECO:0000256" key="4">
    <source>
        <dbReference type="ARBA" id="ARBA00023235"/>
    </source>
</evidence>
<feature type="compositionally biased region" description="Low complexity" evidence="5">
    <location>
        <begin position="291"/>
        <end position="319"/>
    </location>
</feature>
<dbReference type="GO" id="GO:0003755">
    <property type="term" value="F:peptidyl-prolyl cis-trans isomerase activity"/>
    <property type="evidence" value="ECO:0007669"/>
    <property type="project" value="UniProtKB-EC"/>
</dbReference>
<reference evidence="6" key="1">
    <citation type="submission" date="2021-02" db="EMBL/GenBank/DDBJ databases">
        <title>First Annotated Genome of the Yellow-green Alga Tribonema minus.</title>
        <authorList>
            <person name="Mahan K.M."/>
        </authorList>
    </citation>
    <scope>NUCLEOTIDE SEQUENCE</scope>
    <source>
        <strain evidence="6">UTEX B ZZ1240</strain>
    </source>
</reference>
<dbReference type="SUPFAM" id="SSF48452">
    <property type="entry name" value="TPR-like"/>
    <property type="match status" value="1"/>
</dbReference>
<dbReference type="Gene3D" id="1.25.40.10">
    <property type="entry name" value="Tetratricopeptide repeat domain"/>
    <property type="match status" value="1"/>
</dbReference>
<feature type="compositionally biased region" description="Acidic residues" evidence="5">
    <location>
        <begin position="370"/>
        <end position="389"/>
    </location>
</feature>
<feature type="region of interest" description="Disordered" evidence="5">
    <location>
        <begin position="362"/>
        <end position="394"/>
    </location>
</feature>
<accession>A0A836CBL2</accession>
<dbReference type="PANTHER" id="PTHR46512">
    <property type="entry name" value="PEPTIDYLPROLYL ISOMERASE"/>
    <property type="match status" value="1"/>
</dbReference>
<comment type="catalytic activity">
    <reaction evidence="1">
        <text>[protein]-peptidylproline (omega=180) = [protein]-peptidylproline (omega=0)</text>
        <dbReference type="Rhea" id="RHEA:16237"/>
        <dbReference type="Rhea" id="RHEA-COMP:10747"/>
        <dbReference type="Rhea" id="RHEA-COMP:10748"/>
        <dbReference type="ChEBI" id="CHEBI:83833"/>
        <dbReference type="ChEBI" id="CHEBI:83834"/>
        <dbReference type="EC" id="5.2.1.8"/>
    </reaction>
</comment>
<keyword evidence="7" id="KW-1185">Reference proteome</keyword>
<dbReference type="InterPro" id="IPR011990">
    <property type="entry name" value="TPR-like_helical_dom_sf"/>
</dbReference>
<dbReference type="AlphaFoldDB" id="A0A836CBL2"/>
<feature type="region of interest" description="Disordered" evidence="5">
    <location>
        <begin position="291"/>
        <end position="338"/>
    </location>
</feature>
<sequence>MLAHTVTSHQDPPKPIERVVAVGDEVMCFMGRGIVEEIRRDGVHVVQAKGWSLANETRARYYLQKAAVKWAPPKAAFEMNKLERMEAAREAKARAVQLFKEGDMFNAMARFNTSIAYLRYINEGETNNRERAESLELMIQCNNNMATCHLRLEKYAEAVVFAHTAQQLCEALESNSEGRVMAELKRRGVSEDLVFRTWCRKALFLKGKAHHLKGEHADAVASLQGALKRAVQQKEAADIRKLLDASKAALAQQKQREKKMWAGAFKKNSEEAATTKECAAAAAAAAPAAVAPRHGSPDAKSPSAAAAPAVAARGRARVAQPHMNGGSSGGAAAATPAAARTLSPLTRKLAEIEARNRARVAAEEAALNDAEGEDEGDDHEEEEGLEGEGEGGVVTGRGTAAAAAAGGSWKGVLAASALVVAVTAAVLARRKQ</sequence>
<dbReference type="EC" id="5.2.1.8" evidence="2"/>
<keyword evidence="3" id="KW-0697">Rotamase</keyword>
<evidence type="ECO:0000256" key="1">
    <source>
        <dbReference type="ARBA" id="ARBA00000971"/>
    </source>
</evidence>
<name>A0A836CBL2_9STRA</name>
<dbReference type="OrthoDB" id="433738at2759"/>
<proteinExistence type="predicted"/>
<dbReference type="EMBL" id="JAFCMP010000516">
    <property type="protein sequence ID" value="KAG5178271.1"/>
    <property type="molecule type" value="Genomic_DNA"/>
</dbReference>
<evidence type="ECO:0000256" key="3">
    <source>
        <dbReference type="ARBA" id="ARBA00023110"/>
    </source>
</evidence>
<dbReference type="SMART" id="SM00028">
    <property type="entry name" value="TPR"/>
    <property type="match status" value="2"/>
</dbReference>
<evidence type="ECO:0000256" key="5">
    <source>
        <dbReference type="SAM" id="MobiDB-lite"/>
    </source>
</evidence>
<protein>
    <recommendedName>
        <fullName evidence="2">peptidylprolyl isomerase</fullName>
        <ecNumber evidence="2">5.2.1.8</ecNumber>
    </recommendedName>
</protein>
<evidence type="ECO:0000313" key="7">
    <source>
        <dbReference type="Proteomes" id="UP000664859"/>
    </source>
</evidence>
<keyword evidence="4" id="KW-0413">Isomerase</keyword>
<comment type="caution">
    <text evidence="6">The sequence shown here is derived from an EMBL/GenBank/DDBJ whole genome shotgun (WGS) entry which is preliminary data.</text>
</comment>
<dbReference type="InterPro" id="IPR019734">
    <property type="entry name" value="TPR_rpt"/>
</dbReference>
<evidence type="ECO:0000256" key="2">
    <source>
        <dbReference type="ARBA" id="ARBA00013194"/>
    </source>
</evidence>
<dbReference type="PANTHER" id="PTHR46512:SF9">
    <property type="entry name" value="PEPTIDYLPROLYL ISOMERASE"/>
    <property type="match status" value="1"/>
</dbReference>